<keyword evidence="6" id="KW-1185">Reference proteome</keyword>
<feature type="transmembrane region" description="Helical" evidence="2">
    <location>
        <begin position="322"/>
        <end position="344"/>
    </location>
</feature>
<feature type="domain" description="Vacuolar sorting protein Vps3844 C-terminal" evidence="4">
    <location>
        <begin position="257"/>
        <end position="357"/>
    </location>
</feature>
<keyword evidence="2" id="KW-1133">Transmembrane helix</keyword>
<dbReference type="EMBL" id="JAGPXC010000002">
    <property type="protein sequence ID" value="KAH6657333.1"/>
    <property type="molecule type" value="Genomic_DNA"/>
</dbReference>
<dbReference type="PANTHER" id="PTHR36853:SF1">
    <property type="entry name" value="DUF3844 DOMAIN-CONTAINING PROTEIN"/>
    <property type="match status" value="1"/>
</dbReference>
<evidence type="ECO:0000256" key="2">
    <source>
        <dbReference type="SAM" id="Phobius"/>
    </source>
</evidence>
<dbReference type="Proteomes" id="UP000758603">
    <property type="component" value="Unassembled WGS sequence"/>
</dbReference>
<organism evidence="5 6">
    <name type="scientific">Truncatella angustata</name>
    <dbReference type="NCBI Taxonomy" id="152316"/>
    <lineage>
        <taxon>Eukaryota</taxon>
        <taxon>Fungi</taxon>
        <taxon>Dikarya</taxon>
        <taxon>Ascomycota</taxon>
        <taxon>Pezizomycotina</taxon>
        <taxon>Sordariomycetes</taxon>
        <taxon>Xylariomycetidae</taxon>
        <taxon>Amphisphaeriales</taxon>
        <taxon>Sporocadaceae</taxon>
        <taxon>Truncatella</taxon>
    </lineage>
</organism>
<dbReference type="GeneID" id="70130924"/>
<accession>A0A9P9A0J4</accession>
<feature type="region of interest" description="Disordered" evidence="1">
    <location>
        <begin position="215"/>
        <end position="241"/>
    </location>
</feature>
<dbReference type="OrthoDB" id="5583277at2759"/>
<comment type="caution">
    <text evidence="5">The sequence shown here is derived from an EMBL/GenBank/DDBJ whole genome shotgun (WGS) entry which is preliminary data.</text>
</comment>
<evidence type="ECO:0000256" key="1">
    <source>
        <dbReference type="SAM" id="MobiDB-lite"/>
    </source>
</evidence>
<gene>
    <name evidence="5" type="ORF">BKA67DRAFT_554993</name>
</gene>
<feature type="signal peptide" evidence="3">
    <location>
        <begin position="1"/>
        <end position="17"/>
    </location>
</feature>
<dbReference type="AlphaFoldDB" id="A0A9P9A0J4"/>
<evidence type="ECO:0000313" key="5">
    <source>
        <dbReference type="EMBL" id="KAH6657333.1"/>
    </source>
</evidence>
<dbReference type="InterPro" id="IPR053065">
    <property type="entry name" value="Archenteron_Induction-Rel"/>
</dbReference>
<protein>
    <recommendedName>
        <fullName evidence="4">Vacuolar sorting protein Vps3844 C-terminal domain-containing protein</fullName>
    </recommendedName>
</protein>
<dbReference type="InterPro" id="IPR024382">
    <property type="entry name" value="Vps3844_C"/>
</dbReference>
<keyword evidence="2" id="KW-0472">Membrane</keyword>
<reference evidence="5" key="1">
    <citation type="journal article" date="2021" name="Nat. Commun.">
        <title>Genetic determinants of endophytism in the Arabidopsis root mycobiome.</title>
        <authorList>
            <person name="Mesny F."/>
            <person name="Miyauchi S."/>
            <person name="Thiergart T."/>
            <person name="Pickel B."/>
            <person name="Atanasova L."/>
            <person name="Karlsson M."/>
            <person name="Huettel B."/>
            <person name="Barry K.W."/>
            <person name="Haridas S."/>
            <person name="Chen C."/>
            <person name="Bauer D."/>
            <person name="Andreopoulos W."/>
            <person name="Pangilinan J."/>
            <person name="LaButti K."/>
            <person name="Riley R."/>
            <person name="Lipzen A."/>
            <person name="Clum A."/>
            <person name="Drula E."/>
            <person name="Henrissat B."/>
            <person name="Kohler A."/>
            <person name="Grigoriev I.V."/>
            <person name="Martin F.M."/>
            <person name="Hacquard S."/>
        </authorList>
    </citation>
    <scope>NUCLEOTIDE SEQUENCE</scope>
    <source>
        <strain evidence="5">MPI-SDFR-AT-0073</strain>
    </source>
</reference>
<sequence length="364" mass="39144">MKLLSFLVPAFAGLAAAQHHAPEAEAYIFRSRQPSGEASAPSLSAPIAEAILQQRLGYANQLAENIPEDEIHHIARYGKTSQRLFAEVATHEPNQLVLLLSNIDKTAMKALKNVLSAQEPAFTTPRFESLPPAPKGQCSIESAVTSDKKCWIGKTLYLEYDVTREPKAVKSLSDNLSKLRSLASSNMETTLILAPVGTTSDKVARRDFFETEAVMTEPSKIQTTSGSSKPASSKNNDQDQSFKPLPFVAKTGSLPACFASKNSCETATSECSGHGACLNKFAAGAETACFACHCQKTHEGNSKSIWYWGGVACQKQDVSVPFWIFVGFTLFMVGAVGFSINLLFNVGEEKLPGVIGAGVSRGSK</sequence>
<dbReference type="GO" id="GO:0005783">
    <property type="term" value="C:endoplasmic reticulum"/>
    <property type="evidence" value="ECO:0007669"/>
    <property type="project" value="TreeGrafter"/>
</dbReference>
<evidence type="ECO:0000313" key="6">
    <source>
        <dbReference type="Proteomes" id="UP000758603"/>
    </source>
</evidence>
<evidence type="ECO:0000256" key="3">
    <source>
        <dbReference type="SAM" id="SignalP"/>
    </source>
</evidence>
<keyword evidence="2" id="KW-0812">Transmembrane</keyword>
<feature type="compositionally biased region" description="Polar residues" evidence="1">
    <location>
        <begin position="219"/>
        <end position="241"/>
    </location>
</feature>
<feature type="chain" id="PRO_5040221980" description="Vacuolar sorting protein Vps3844 C-terminal domain-containing protein" evidence="3">
    <location>
        <begin position="18"/>
        <end position="364"/>
    </location>
</feature>
<dbReference type="Pfam" id="PF12955">
    <property type="entry name" value="Vps3844_C"/>
    <property type="match status" value="1"/>
</dbReference>
<evidence type="ECO:0000259" key="4">
    <source>
        <dbReference type="Pfam" id="PF12955"/>
    </source>
</evidence>
<keyword evidence="3" id="KW-0732">Signal</keyword>
<proteinExistence type="predicted"/>
<dbReference type="RefSeq" id="XP_045961567.1">
    <property type="nucleotide sequence ID" value="XM_046102032.1"/>
</dbReference>
<dbReference type="PANTHER" id="PTHR36853">
    <property type="entry name" value="EXPRESSED PROTEIN"/>
    <property type="match status" value="1"/>
</dbReference>
<name>A0A9P9A0J4_9PEZI</name>